<evidence type="ECO:0000256" key="5">
    <source>
        <dbReference type="ARBA" id="ARBA00023237"/>
    </source>
</evidence>
<evidence type="ECO:0000256" key="4">
    <source>
        <dbReference type="ARBA" id="ARBA00023136"/>
    </source>
</evidence>
<dbReference type="InterPro" id="IPR012944">
    <property type="entry name" value="SusD_RagB_dom"/>
</dbReference>
<evidence type="ECO:0000256" key="2">
    <source>
        <dbReference type="ARBA" id="ARBA00006275"/>
    </source>
</evidence>
<keyword evidence="4" id="KW-0472">Membrane</keyword>
<dbReference type="InterPro" id="IPR011990">
    <property type="entry name" value="TPR-like_helical_dom_sf"/>
</dbReference>
<dbReference type="EMBL" id="AP024484">
    <property type="protein sequence ID" value="BCS84815.1"/>
    <property type="molecule type" value="Genomic_DNA"/>
</dbReference>
<keyword evidence="5" id="KW-0998">Cell outer membrane</keyword>
<evidence type="ECO:0000259" key="7">
    <source>
        <dbReference type="Pfam" id="PF07980"/>
    </source>
</evidence>
<protein>
    <submittedName>
        <fullName evidence="9">Membrane protein</fullName>
    </submittedName>
</protein>
<dbReference type="Pfam" id="PF07980">
    <property type="entry name" value="SusD_RagB"/>
    <property type="match status" value="1"/>
</dbReference>
<evidence type="ECO:0000256" key="6">
    <source>
        <dbReference type="SAM" id="SignalP"/>
    </source>
</evidence>
<feature type="signal peptide" evidence="6">
    <location>
        <begin position="1"/>
        <end position="24"/>
    </location>
</feature>
<evidence type="ECO:0000313" key="10">
    <source>
        <dbReference type="Proteomes" id="UP001319045"/>
    </source>
</evidence>
<comment type="subcellular location">
    <subcellularLocation>
        <location evidence="1">Cell outer membrane</location>
    </subcellularLocation>
</comment>
<keyword evidence="10" id="KW-1185">Reference proteome</keyword>
<accession>A0ABM7NWD9</accession>
<dbReference type="SUPFAM" id="SSF48452">
    <property type="entry name" value="TPR-like"/>
    <property type="match status" value="1"/>
</dbReference>
<gene>
    <name evidence="9" type="ORF">prwr041_07080</name>
</gene>
<organism evidence="9 10">
    <name type="scientific">Prevotella herbatica</name>
    <dbReference type="NCBI Taxonomy" id="2801997"/>
    <lineage>
        <taxon>Bacteria</taxon>
        <taxon>Pseudomonadati</taxon>
        <taxon>Bacteroidota</taxon>
        <taxon>Bacteroidia</taxon>
        <taxon>Bacteroidales</taxon>
        <taxon>Prevotellaceae</taxon>
        <taxon>Prevotella</taxon>
    </lineage>
</organism>
<evidence type="ECO:0000313" key="9">
    <source>
        <dbReference type="EMBL" id="BCS84815.1"/>
    </source>
</evidence>
<dbReference type="Gene3D" id="1.25.40.390">
    <property type="match status" value="1"/>
</dbReference>
<evidence type="ECO:0000259" key="8">
    <source>
        <dbReference type="Pfam" id="PF14322"/>
    </source>
</evidence>
<dbReference type="InterPro" id="IPR033985">
    <property type="entry name" value="SusD-like_N"/>
</dbReference>
<feature type="chain" id="PRO_5045632298" evidence="6">
    <location>
        <begin position="25"/>
        <end position="496"/>
    </location>
</feature>
<feature type="domain" description="RagB/SusD" evidence="7">
    <location>
        <begin position="324"/>
        <end position="481"/>
    </location>
</feature>
<reference evidence="9 10" key="1">
    <citation type="journal article" date="2022" name="Int. J. Syst. Evol. Microbiol.">
        <title>Prevotella herbatica sp. nov., a plant polysaccharide-decomposing anaerobic bacterium isolated from a methanogenic reactor.</title>
        <authorList>
            <person name="Uek A."/>
            <person name="Tonouchi A."/>
            <person name="Kaku N."/>
            <person name="Ueki K."/>
        </authorList>
    </citation>
    <scope>NUCLEOTIDE SEQUENCE [LARGE SCALE GENOMIC DNA]</scope>
    <source>
        <strain evidence="9 10">WR041</strain>
    </source>
</reference>
<comment type="similarity">
    <text evidence="2">Belongs to the SusD family.</text>
</comment>
<dbReference type="PROSITE" id="PS51257">
    <property type="entry name" value="PROKAR_LIPOPROTEIN"/>
    <property type="match status" value="1"/>
</dbReference>
<evidence type="ECO:0000256" key="1">
    <source>
        <dbReference type="ARBA" id="ARBA00004442"/>
    </source>
</evidence>
<dbReference type="Proteomes" id="UP001319045">
    <property type="component" value="Chromosome"/>
</dbReference>
<proteinExistence type="inferred from homology"/>
<dbReference type="RefSeq" id="WP_207155008.1">
    <property type="nucleotide sequence ID" value="NZ_AP024484.1"/>
</dbReference>
<dbReference type="Pfam" id="PF14322">
    <property type="entry name" value="SusD-like_3"/>
    <property type="match status" value="1"/>
</dbReference>
<feature type="domain" description="SusD-like N-terminal" evidence="8">
    <location>
        <begin position="25"/>
        <end position="235"/>
    </location>
</feature>
<evidence type="ECO:0000256" key="3">
    <source>
        <dbReference type="ARBA" id="ARBA00022729"/>
    </source>
</evidence>
<sequence length="496" mass="55829">MKINKYISVIAVGTLLLAITSCSSYLDKDPENSVPEKNVDFTDVANMYQPVSGVYAKLRTGGMHWVIWPLSIIRDDDVWSGRVDDQAILNQFGGKTNDPTGYNYDNTFWGLNEMWNQYYGMIKVANAALESLNNYAENTTNSAVLTTNKSYQGEVRILRAYAYWRLTQAFGPVTILSSNSQTDLTRSTVKSVYNYILGDLQYAIDNCPKVRPNEMEHVGAATAYTAEALAAKIYLNEGDYAKVEDLTNDIINSNKFQLYPDFYELFKIPGKLCDESLLESQCTDFGLGSGDMVDADQWFVFQGPANDGDISGWGFIGLYKSFRDWAKDRGETVRYTTSFLEAGTTTPSGDVIRPLQNPTQTDCWNGKAYTPKNELTSGRTKYGSNNNIRILRYADVLLMNAEAKVRQSKNGDTPFNLVRARAKMPAINNVTVDQILDERRMELCCEWGERYNDLVRTGKAASVLGKYGWTEAKTYYPIPFDQLSDNPDLNKEPIDK</sequence>
<keyword evidence="3 6" id="KW-0732">Signal</keyword>
<name>A0ABM7NWD9_9BACT</name>